<feature type="compositionally biased region" description="Low complexity" evidence="1">
    <location>
        <begin position="249"/>
        <end position="268"/>
    </location>
</feature>
<protein>
    <recommendedName>
        <fullName evidence="2">XRCC4 coiled-coil domain-containing protein</fullName>
    </recommendedName>
</protein>
<evidence type="ECO:0000256" key="1">
    <source>
        <dbReference type="SAM" id="MobiDB-lite"/>
    </source>
</evidence>
<comment type="caution">
    <text evidence="3">The sequence shown here is derived from an EMBL/GenBank/DDBJ whole genome shotgun (WGS) entry which is preliminary data.</text>
</comment>
<dbReference type="Proteomes" id="UP001642406">
    <property type="component" value="Unassembled WGS sequence"/>
</dbReference>
<dbReference type="PANTHER" id="PTHR42067">
    <property type="entry name" value="YALI0C15378P"/>
    <property type="match status" value="1"/>
</dbReference>
<feature type="domain" description="XRCC4 coiled-coil" evidence="2">
    <location>
        <begin position="154"/>
        <end position="201"/>
    </location>
</feature>
<accession>A0ABP0BD74</accession>
<organism evidence="3 4">
    <name type="scientific">Sporothrix bragantina</name>
    <dbReference type="NCBI Taxonomy" id="671064"/>
    <lineage>
        <taxon>Eukaryota</taxon>
        <taxon>Fungi</taxon>
        <taxon>Dikarya</taxon>
        <taxon>Ascomycota</taxon>
        <taxon>Pezizomycotina</taxon>
        <taxon>Sordariomycetes</taxon>
        <taxon>Sordariomycetidae</taxon>
        <taxon>Ophiostomatales</taxon>
        <taxon>Ophiostomataceae</taxon>
        <taxon>Sporothrix</taxon>
    </lineage>
</organism>
<dbReference type="InterPro" id="IPR014751">
    <property type="entry name" value="XRCC4-like_C"/>
</dbReference>
<proteinExistence type="predicted"/>
<name>A0ABP0BD74_9PEZI</name>
<reference evidence="3 4" key="1">
    <citation type="submission" date="2024-01" db="EMBL/GenBank/DDBJ databases">
        <authorList>
            <person name="Allen C."/>
            <person name="Tagirdzhanova G."/>
        </authorList>
    </citation>
    <scope>NUCLEOTIDE SEQUENCE [LARGE SCALE GENOMIC DNA]</scope>
</reference>
<gene>
    <name evidence="3" type="ORF">SBRCBS47491_003073</name>
</gene>
<feature type="compositionally biased region" description="Acidic residues" evidence="1">
    <location>
        <begin position="419"/>
        <end position="428"/>
    </location>
</feature>
<keyword evidence="4" id="KW-1185">Reference proteome</keyword>
<feature type="compositionally biased region" description="Acidic residues" evidence="1">
    <location>
        <begin position="321"/>
        <end position="355"/>
    </location>
</feature>
<sequence>MADQPSHVVRIPRSDEEGSFVLARVSPSGPASRPLNARLVATEGVAPYVLSLRHDRIDKLRGQTAPCTPDEWEQILSFLLLGKGHIDNVDATATVKEEETLTITIRKRVQNITQRLGTLSLTHDENEGIELFEWCGEAVEGQTHFAGDLAKATAEQASLQATVEDLKAQLDEFLETKTADEAAMLEKFCTLLNEKKVKIRQQQRQLNKEAEADAASAQRAEVEAEIKEEEEEEPSPAPSTRGRRGGARVGRLGEFGRGASTTASATAKRGSKRRAAAAVSDAEEEDSDNDEFEKPASAGTRGSARQKAQKAKEAKKTEAEAGADEDSGTQSEEEAQTTENDDESTEGEEEPEPMQEDTLVKGEDLSQRVKAAPVPEEAPPPRRTLAFGKAKAAASGSSAPPPSASKPAASSSKDHDMDGSDSESDDEL</sequence>
<dbReference type="PANTHER" id="PTHR42067:SF1">
    <property type="entry name" value="MITOTIC APPARATUS PROTEIN P62"/>
    <property type="match status" value="1"/>
</dbReference>
<feature type="compositionally biased region" description="Low complexity" evidence="1">
    <location>
        <begin position="388"/>
        <end position="398"/>
    </location>
</feature>
<feature type="compositionally biased region" description="Acidic residues" evidence="1">
    <location>
        <begin position="281"/>
        <end position="291"/>
    </location>
</feature>
<evidence type="ECO:0000313" key="4">
    <source>
        <dbReference type="Proteomes" id="UP001642406"/>
    </source>
</evidence>
<feature type="region of interest" description="Disordered" evidence="1">
    <location>
        <begin position="208"/>
        <end position="428"/>
    </location>
</feature>
<feature type="compositionally biased region" description="Basic and acidic residues" evidence="1">
    <location>
        <begin position="310"/>
        <end position="319"/>
    </location>
</feature>
<dbReference type="InterPro" id="IPR053962">
    <property type="entry name" value="XRCC4_CC"/>
</dbReference>
<dbReference type="Gene3D" id="1.20.5.370">
    <property type="match status" value="1"/>
</dbReference>
<dbReference type="SUPFAM" id="SSF58022">
    <property type="entry name" value="XRCC4, C-terminal oligomerization domain"/>
    <property type="match status" value="1"/>
</dbReference>
<dbReference type="EMBL" id="CAWUHC010000019">
    <property type="protein sequence ID" value="CAK7217146.1"/>
    <property type="molecule type" value="Genomic_DNA"/>
</dbReference>
<evidence type="ECO:0000313" key="3">
    <source>
        <dbReference type="EMBL" id="CAK7217146.1"/>
    </source>
</evidence>
<dbReference type="Pfam" id="PF21924">
    <property type="entry name" value="XRCC4_CC"/>
    <property type="match status" value="1"/>
</dbReference>
<feature type="compositionally biased region" description="Basic and acidic residues" evidence="1">
    <location>
        <begin position="358"/>
        <end position="367"/>
    </location>
</feature>
<evidence type="ECO:0000259" key="2">
    <source>
        <dbReference type="Pfam" id="PF21924"/>
    </source>
</evidence>